<organism evidence="1 2">
    <name type="scientific">Pseudomyxococcus hansupus</name>
    <dbReference type="NCBI Taxonomy" id="1297742"/>
    <lineage>
        <taxon>Bacteria</taxon>
        <taxon>Pseudomonadati</taxon>
        <taxon>Myxococcota</taxon>
        <taxon>Myxococcia</taxon>
        <taxon>Myxococcales</taxon>
        <taxon>Cystobacterineae</taxon>
        <taxon>Myxococcaceae</taxon>
        <taxon>Pseudomyxococcus</taxon>
    </lineage>
</organism>
<proteinExistence type="predicted"/>
<gene>
    <name evidence="1" type="ORF">A176_005160</name>
</gene>
<dbReference type="KEGG" id="mym:A176_005160"/>
<keyword evidence="2" id="KW-1185">Reference proteome</keyword>
<dbReference type="STRING" id="1297742.A176_005160"/>
<evidence type="ECO:0000313" key="1">
    <source>
        <dbReference type="EMBL" id="AKQ68248.1"/>
    </source>
</evidence>
<evidence type="ECO:0000313" key="2">
    <source>
        <dbReference type="Proteomes" id="UP000009026"/>
    </source>
</evidence>
<dbReference type="EMBL" id="CP012109">
    <property type="protein sequence ID" value="AKQ68248.1"/>
    <property type="molecule type" value="Genomic_DNA"/>
</dbReference>
<protein>
    <submittedName>
        <fullName evidence="1">Uncharacterized protein</fullName>
    </submittedName>
</protein>
<dbReference type="AlphaFoldDB" id="A0A0H4X2X1"/>
<accession>A0A0H4X2X1</accession>
<reference evidence="1 2" key="1">
    <citation type="journal article" date="2016" name="PLoS ONE">
        <title>Complete Genome Sequence and Comparative Genomics of a Novel Myxobacterium Myxococcus hansupus.</title>
        <authorList>
            <person name="Sharma G."/>
            <person name="Narwani T."/>
            <person name="Subramanian S."/>
        </authorList>
    </citation>
    <scope>NUCLEOTIDE SEQUENCE [LARGE SCALE GENOMIC DNA]</scope>
    <source>
        <strain evidence="2">mixupus</strain>
    </source>
</reference>
<sequence>MEPPASDLSPLGDCRRTRSRRLLLVDEHGLRMRLTRDVELEDDGG</sequence>
<name>A0A0H4X2X1_9BACT</name>
<dbReference type="Proteomes" id="UP000009026">
    <property type="component" value="Chromosome"/>
</dbReference>